<protein>
    <recommendedName>
        <fullName evidence="5">Ribosome biogenesis GTPase YqeH</fullName>
    </recommendedName>
</protein>
<name>A0AA45HJI5_9BACT</name>
<dbReference type="EMBL" id="QGGI01000002">
    <property type="protein sequence ID" value="PWJ96134.1"/>
    <property type="molecule type" value="Genomic_DNA"/>
</dbReference>
<gene>
    <name evidence="3" type="ORF">C7380_10243</name>
</gene>
<feature type="domain" description="G" evidence="1">
    <location>
        <begin position="162"/>
        <end position="216"/>
    </location>
</feature>
<dbReference type="InterPro" id="IPR027417">
    <property type="entry name" value="P-loop_NTPase"/>
</dbReference>
<dbReference type="Pfam" id="PF01926">
    <property type="entry name" value="MMR_HSR1"/>
    <property type="match status" value="1"/>
</dbReference>
<dbReference type="Pfam" id="PF21516">
    <property type="entry name" value="YqeH-like_C"/>
    <property type="match status" value="1"/>
</dbReference>
<dbReference type="InterPro" id="IPR005225">
    <property type="entry name" value="Small_GTP-bd"/>
</dbReference>
<dbReference type="InterPro" id="IPR048422">
    <property type="entry name" value="NOA1/YqeH-like_C"/>
</dbReference>
<organism evidence="3 4">
    <name type="scientific">Oceanotoga teriensis</name>
    <dbReference type="NCBI Taxonomy" id="515440"/>
    <lineage>
        <taxon>Bacteria</taxon>
        <taxon>Thermotogati</taxon>
        <taxon>Thermotogota</taxon>
        <taxon>Thermotogae</taxon>
        <taxon>Petrotogales</taxon>
        <taxon>Petrotogaceae</taxon>
        <taxon>Oceanotoga</taxon>
    </lineage>
</organism>
<dbReference type="Proteomes" id="UP000245921">
    <property type="component" value="Unassembled WGS sequence"/>
</dbReference>
<dbReference type="InterPro" id="IPR006073">
    <property type="entry name" value="GTP-bd"/>
</dbReference>
<evidence type="ECO:0000259" key="2">
    <source>
        <dbReference type="Pfam" id="PF21516"/>
    </source>
</evidence>
<dbReference type="NCBIfam" id="TIGR00231">
    <property type="entry name" value="small_GTP"/>
    <property type="match status" value="1"/>
</dbReference>
<evidence type="ECO:0008006" key="5">
    <source>
        <dbReference type="Google" id="ProtNLM"/>
    </source>
</evidence>
<sequence length="368" mass="42714">MKCEGCGIKIQSIDENKSGYLPQNVLDEKIINNEKILCQRCFKLKNYNQLMPLDINSDFYPQLDKVLKDFKTVIWVIDIIDFDGTFRKDLAEKLKNKNVILIVNKIDLLPKSSALSEIKEWLFKKVRKYLNIKKDNIRMVSSKKGFGLQRVRKLITMTEKEKVLIMGVTNVGKSSLLNKLINKDITVSSYPGTTLNVIKTKLDQSNIEIYDTPGIEPNDRFCDILDIHSQVKMIPNKEITIQTLKADPDKYVFLSGLAYFKILEHGDYDLRPIFSIFMSQNIGIHITKEEKVEDILKNRKVAFPPYNEEFDYKKLKFNEYELNIKEGYDLSLPGLGWVSVKRGPLNIKLFIPEKMSYIIRKSMIKPKI</sequence>
<evidence type="ECO:0000313" key="3">
    <source>
        <dbReference type="EMBL" id="PWJ96134.1"/>
    </source>
</evidence>
<dbReference type="Gene3D" id="3.40.50.300">
    <property type="entry name" value="P-loop containing nucleotide triphosphate hydrolases"/>
    <property type="match status" value="1"/>
</dbReference>
<dbReference type="InterPro" id="IPR019988">
    <property type="entry name" value="GTP-bd_ribosome_bgen_YqeH"/>
</dbReference>
<dbReference type="PANTHER" id="PTHR46434">
    <property type="entry name" value="GENETIC INTERACTOR OF PROHIBITINS 3, MITOCHONDRIAL"/>
    <property type="match status" value="1"/>
</dbReference>
<dbReference type="SUPFAM" id="SSF52540">
    <property type="entry name" value="P-loop containing nucleoside triphosphate hydrolases"/>
    <property type="match status" value="1"/>
</dbReference>
<dbReference type="GO" id="GO:0005525">
    <property type="term" value="F:GTP binding"/>
    <property type="evidence" value="ECO:0007669"/>
    <property type="project" value="InterPro"/>
</dbReference>
<evidence type="ECO:0000259" key="1">
    <source>
        <dbReference type="Pfam" id="PF01926"/>
    </source>
</evidence>
<keyword evidence="4" id="KW-1185">Reference proteome</keyword>
<feature type="domain" description="NOA1/YqeH-like C-terminal" evidence="2">
    <location>
        <begin position="274"/>
        <end position="363"/>
    </location>
</feature>
<comment type="caution">
    <text evidence="3">The sequence shown here is derived from an EMBL/GenBank/DDBJ whole genome shotgun (WGS) entry which is preliminary data.</text>
</comment>
<dbReference type="AlphaFoldDB" id="A0AA45HJI5"/>
<dbReference type="NCBIfam" id="TIGR03597">
    <property type="entry name" value="GTPase_YqeH"/>
    <property type="match status" value="1"/>
</dbReference>
<dbReference type="CDD" id="cd01855">
    <property type="entry name" value="YqeH"/>
    <property type="match status" value="1"/>
</dbReference>
<reference evidence="3 4" key="1">
    <citation type="submission" date="2018-05" db="EMBL/GenBank/DDBJ databases">
        <title>Genomic Encyclopedia of Type Strains, Phase IV (KMG-IV): sequencing the most valuable type-strain genomes for metagenomic binning, comparative biology and taxonomic classification.</title>
        <authorList>
            <person name="Goeker M."/>
        </authorList>
    </citation>
    <scope>NUCLEOTIDE SEQUENCE [LARGE SCALE GENOMIC DNA]</scope>
    <source>
        <strain evidence="3 4">DSM 24906</strain>
    </source>
</reference>
<evidence type="ECO:0000313" key="4">
    <source>
        <dbReference type="Proteomes" id="UP000245921"/>
    </source>
</evidence>
<accession>A0AA45HJI5</accession>
<dbReference type="PANTHER" id="PTHR46434:SF1">
    <property type="entry name" value="GENETIC INTERACTOR OF PROHIBITINS 3, MITOCHONDRIAL"/>
    <property type="match status" value="1"/>
</dbReference>
<dbReference type="InterPro" id="IPR050896">
    <property type="entry name" value="Mito_lipid_metab_GTPase"/>
</dbReference>
<dbReference type="RefSeq" id="WP_109603757.1">
    <property type="nucleotide sequence ID" value="NZ_JAMHJO010000001.1"/>
</dbReference>
<proteinExistence type="predicted"/>